<gene>
    <name evidence="3" type="ORF">OMM_09847</name>
</gene>
<comment type="caution">
    <text evidence="3">The sequence shown here is derived from an EMBL/GenBank/DDBJ whole genome shotgun (WGS) entry which is preliminary data.</text>
</comment>
<accession>A0A1V1P322</accession>
<dbReference type="EMBL" id="ATBP01000723">
    <property type="protein sequence ID" value="ETR69156.1"/>
    <property type="molecule type" value="Genomic_DNA"/>
</dbReference>
<dbReference type="PROSITE" id="PS51125">
    <property type="entry name" value="NHL"/>
    <property type="match status" value="2"/>
</dbReference>
<sequence>MKQLNRLTMLIFILTGSYIFTGSVYAEPIQKIINFQGFLTTSDGVAVVDDTYTMTFSLWDGPNDSTATKLWDENVQLTVTRGLYSVNLGESNPIPYTLNFGDQHYIGVQLGAGDVLKINGSLIPTVNAWHAFRADTVSGRNVRSINQSSTLEETDDIVLTSGTITVTLPPAAHVPEKWYTIKKMDDNATTLTIDTSNGELINDTDSMNITKEWIDLSIISNGLQWYSVGSTLISGITTTQLLDNVITSAKIEDETITGSDFQNSAVDTTQLADNSITSDKIANNTITGSDIQNSAINTTQLADNSVTPSKLAGNPGNGISGETLLSQGDGTFRWEDVGGAFTTQESTGDHTVETGNVGIGTLTPTEKLEVDGNIKITNGLILANGPGSVSQTILKALSQSEARTISLPDASGIVIVTEDGSVTIPDGSITASKLANNPGNGITGNVLISNGDGSFVWGDSRETFATIEGSASFNFSFGSNGTDIGQFDGGIHIAIDSNGNIYVADIDNNRIQVFTSSGSYSYSIGTDNQGFDQGEFCNPDYIELDTNNNIYVTENCGHRVQVFTSSGEYSYSIGSFGSDPGQFNKPAGIV</sequence>
<evidence type="ECO:0000256" key="2">
    <source>
        <dbReference type="PROSITE-ProRule" id="PRU00504"/>
    </source>
</evidence>
<proteinExistence type="predicted"/>
<feature type="repeat" description="NHL" evidence="2">
    <location>
        <begin position="475"/>
        <end position="517"/>
    </location>
</feature>
<evidence type="ECO:0000256" key="1">
    <source>
        <dbReference type="ARBA" id="ARBA00022737"/>
    </source>
</evidence>
<dbReference type="InterPro" id="IPR011042">
    <property type="entry name" value="6-blade_b-propeller_TolB-like"/>
</dbReference>
<evidence type="ECO:0000313" key="4">
    <source>
        <dbReference type="Proteomes" id="UP000189670"/>
    </source>
</evidence>
<dbReference type="PANTHER" id="PTHR24104">
    <property type="entry name" value="E3 UBIQUITIN-PROTEIN LIGASE NHLRC1-RELATED"/>
    <property type="match status" value="1"/>
</dbReference>
<dbReference type="Gene3D" id="2.160.10.20">
    <property type="entry name" value="Insect antifreeze protein"/>
    <property type="match status" value="1"/>
</dbReference>
<dbReference type="AlphaFoldDB" id="A0A1V1P322"/>
<dbReference type="Proteomes" id="UP000189670">
    <property type="component" value="Unassembled WGS sequence"/>
</dbReference>
<feature type="non-terminal residue" evidence="3">
    <location>
        <position position="590"/>
    </location>
</feature>
<feature type="repeat" description="NHL" evidence="2">
    <location>
        <begin position="530"/>
        <end position="566"/>
    </location>
</feature>
<protein>
    <recommendedName>
        <fullName evidence="5">NHL repeat containing protein</fullName>
    </recommendedName>
</protein>
<keyword evidence="1" id="KW-0677">Repeat</keyword>
<dbReference type="InterPro" id="IPR050952">
    <property type="entry name" value="TRIM-NHL_E3_ligases"/>
</dbReference>
<dbReference type="SUPFAM" id="SSF63829">
    <property type="entry name" value="Calcium-dependent phosphotriesterase"/>
    <property type="match status" value="1"/>
</dbReference>
<evidence type="ECO:0000313" key="3">
    <source>
        <dbReference type="EMBL" id="ETR69156.1"/>
    </source>
</evidence>
<dbReference type="PANTHER" id="PTHR24104:SF25">
    <property type="entry name" value="PROTEIN LIN-41"/>
    <property type="match status" value="1"/>
</dbReference>
<dbReference type="Gene3D" id="2.120.10.30">
    <property type="entry name" value="TolB, C-terminal domain"/>
    <property type="match status" value="2"/>
</dbReference>
<reference evidence="4" key="1">
    <citation type="submission" date="2012-11" db="EMBL/GenBank/DDBJ databases">
        <authorList>
            <person name="Lucero-Rivera Y.E."/>
            <person name="Tovar-Ramirez D."/>
        </authorList>
    </citation>
    <scope>NUCLEOTIDE SEQUENCE [LARGE SCALE GENOMIC DNA]</scope>
    <source>
        <strain evidence="4">Araruama</strain>
    </source>
</reference>
<organism evidence="3 4">
    <name type="scientific">Candidatus Magnetoglobus multicellularis str. Araruama</name>
    <dbReference type="NCBI Taxonomy" id="890399"/>
    <lineage>
        <taxon>Bacteria</taxon>
        <taxon>Pseudomonadati</taxon>
        <taxon>Thermodesulfobacteriota</taxon>
        <taxon>Desulfobacteria</taxon>
        <taxon>Desulfobacterales</taxon>
        <taxon>Desulfobacteraceae</taxon>
        <taxon>Candidatus Magnetoglobus</taxon>
    </lineage>
</organism>
<dbReference type="InterPro" id="IPR001258">
    <property type="entry name" value="NHL_repeat"/>
</dbReference>
<dbReference type="GO" id="GO:0008270">
    <property type="term" value="F:zinc ion binding"/>
    <property type="evidence" value="ECO:0007669"/>
    <property type="project" value="UniProtKB-KW"/>
</dbReference>
<dbReference type="Pfam" id="PF01436">
    <property type="entry name" value="NHL"/>
    <property type="match status" value="2"/>
</dbReference>
<evidence type="ECO:0008006" key="5">
    <source>
        <dbReference type="Google" id="ProtNLM"/>
    </source>
</evidence>
<name>A0A1V1P322_9BACT</name>